<feature type="signal peptide" evidence="1">
    <location>
        <begin position="1"/>
        <end position="19"/>
    </location>
</feature>
<evidence type="ECO:0000313" key="3">
    <source>
        <dbReference type="EMBL" id="KRF81216.1"/>
    </source>
</evidence>
<dbReference type="AlphaFoldDB" id="A0A0Q9WLF0"/>
<reference evidence="3 4" key="1">
    <citation type="journal article" date="2007" name="Nature">
        <title>Evolution of genes and genomes on the Drosophila phylogeny.</title>
        <authorList>
            <consortium name="Drosophila 12 Genomes Consortium"/>
            <person name="Clark A.G."/>
            <person name="Eisen M.B."/>
            <person name="Smith D.R."/>
            <person name="Bergman C.M."/>
            <person name="Oliver B."/>
            <person name="Markow T.A."/>
            <person name="Kaufman T.C."/>
            <person name="Kellis M."/>
            <person name="Gelbart W."/>
            <person name="Iyer V.N."/>
            <person name="Pollard D.A."/>
            <person name="Sackton T.B."/>
            <person name="Larracuente A.M."/>
            <person name="Singh N.D."/>
            <person name="Abad J.P."/>
            <person name="Abt D.N."/>
            <person name="Adryan B."/>
            <person name="Aguade M."/>
            <person name="Akashi H."/>
            <person name="Anderson W.W."/>
            <person name="Aquadro C.F."/>
            <person name="Ardell D.H."/>
            <person name="Arguello R."/>
            <person name="Artieri C.G."/>
            <person name="Barbash D.A."/>
            <person name="Barker D."/>
            <person name="Barsanti P."/>
            <person name="Batterham P."/>
            <person name="Batzoglou S."/>
            <person name="Begun D."/>
            <person name="Bhutkar A."/>
            <person name="Blanco E."/>
            <person name="Bosak S.A."/>
            <person name="Bradley R.K."/>
            <person name="Brand A.D."/>
            <person name="Brent M.R."/>
            <person name="Brooks A.N."/>
            <person name="Brown R.H."/>
            <person name="Butlin R.K."/>
            <person name="Caggese C."/>
            <person name="Calvi B.R."/>
            <person name="Bernardo de Carvalho A."/>
            <person name="Caspi A."/>
            <person name="Castrezana S."/>
            <person name="Celniker S.E."/>
            <person name="Chang J.L."/>
            <person name="Chapple C."/>
            <person name="Chatterji S."/>
            <person name="Chinwalla A."/>
            <person name="Civetta A."/>
            <person name="Clifton S.W."/>
            <person name="Comeron J.M."/>
            <person name="Costello J.C."/>
            <person name="Coyne J.A."/>
            <person name="Daub J."/>
            <person name="David R.G."/>
            <person name="Delcher A.L."/>
            <person name="Delehaunty K."/>
            <person name="Do C.B."/>
            <person name="Ebling H."/>
            <person name="Edwards K."/>
            <person name="Eickbush T."/>
            <person name="Evans J.D."/>
            <person name="Filipski A."/>
            <person name="Findeiss S."/>
            <person name="Freyhult E."/>
            <person name="Fulton L."/>
            <person name="Fulton R."/>
            <person name="Garcia A.C."/>
            <person name="Gardiner A."/>
            <person name="Garfield D.A."/>
            <person name="Garvin B.E."/>
            <person name="Gibson G."/>
            <person name="Gilbert D."/>
            <person name="Gnerre S."/>
            <person name="Godfrey J."/>
            <person name="Good R."/>
            <person name="Gotea V."/>
            <person name="Gravely B."/>
            <person name="Greenberg A.J."/>
            <person name="Griffiths-Jones S."/>
            <person name="Gross S."/>
            <person name="Guigo R."/>
            <person name="Gustafson E.A."/>
            <person name="Haerty W."/>
            <person name="Hahn M.W."/>
            <person name="Halligan D.L."/>
            <person name="Halpern A.L."/>
            <person name="Halter G.M."/>
            <person name="Han M.V."/>
            <person name="Heger A."/>
            <person name="Hillier L."/>
            <person name="Hinrichs A.S."/>
            <person name="Holmes I."/>
            <person name="Hoskins R.A."/>
            <person name="Hubisz M.J."/>
            <person name="Hultmark D."/>
            <person name="Huntley M.A."/>
            <person name="Jaffe D.B."/>
            <person name="Jagadeeshan S."/>
            <person name="Jeck W.R."/>
            <person name="Johnson J."/>
            <person name="Jones C.D."/>
            <person name="Jordan W.C."/>
            <person name="Karpen G.H."/>
            <person name="Kataoka E."/>
            <person name="Keightley P.D."/>
            <person name="Kheradpour P."/>
            <person name="Kirkness E.F."/>
            <person name="Koerich L.B."/>
            <person name="Kristiansen K."/>
            <person name="Kudrna D."/>
            <person name="Kulathinal R.J."/>
            <person name="Kumar S."/>
            <person name="Kwok R."/>
            <person name="Lander E."/>
            <person name="Langley C.H."/>
            <person name="Lapoint R."/>
            <person name="Lazzaro B.P."/>
            <person name="Lee S.J."/>
            <person name="Levesque L."/>
            <person name="Li R."/>
            <person name="Lin C.F."/>
            <person name="Lin M.F."/>
            <person name="Lindblad-Toh K."/>
            <person name="Llopart A."/>
            <person name="Long M."/>
            <person name="Low L."/>
            <person name="Lozovsky E."/>
            <person name="Lu J."/>
            <person name="Luo M."/>
            <person name="Machado C.A."/>
            <person name="Makalowski W."/>
            <person name="Marzo M."/>
            <person name="Matsuda M."/>
            <person name="Matzkin L."/>
            <person name="McAllister B."/>
            <person name="McBride C.S."/>
            <person name="McKernan B."/>
            <person name="McKernan K."/>
            <person name="Mendez-Lago M."/>
            <person name="Minx P."/>
            <person name="Mollenhauer M.U."/>
            <person name="Montooth K."/>
            <person name="Mount S.M."/>
            <person name="Mu X."/>
            <person name="Myers E."/>
            <person name="Negre B."/>
            <person name="Newfeld S."/>
            <person name="Nielsen R."/>
            <person name="Noor M.A."/>
            <person name="O'Grady P."/>
            <person name="Pachter L."/>
            <person name="Papaceit M."/>
            <person name="Parisi M.J."/>
            <person name="Parisi M."/>
            <person name="Parts L."/>
            <person name="Pedersen J.S."/>
            <person name="Pesole G."/>
            <person name="Phillippy A.M."/>
            <person name="Ponting C.P."/>
            <person name="Pop M."/>
            <person name="Porcelli D."/>
            <person name="Powell J.R."/>
            <person name="Prohaska S."/>
            <person name="Pruitt K."/>
            <person name="Puig M."/>
            <person name="Quesneville H."/>
            <person name="Ram K.R."/>
            <person name="Rand D."/>
            <person name="Rasmussen M.D."/>
            <person name="Reed L.K."/>
            <person name="Reenan R."/>
            <person name="Reily A."/>
            <person name="Remington K.A."/>
            <person name="Rieger T.T."/>
            <person name="Ritchie M.G."/>
            <person name="Robin C."/>
            <person name="Rogers Y.H."/>
            <person name="Rohde C."/>
            <person name="Rozas J."/>
            <person name="Rubenfield M.J."/>
            <person name="Ruiz A."/>
            <person name="Russo S."/>
            <person name="Salzberg S.L."/>
            <person name="Sanchez-Gracia A."/>
            <person name="Saranga D.J."/>
            <person name="Sato H."/>
            <person name="Schaeffer S.W."/>
            <person name="Schatz M.C."/>
            <person name="Schlenke T."/>
            <person name="Schwartz R."/>
            <person name="Segarra C."/>
            <person name="Singh R.S."/>
            <person name="Sirot L."/>
            <person name="Sirota M."/>
            <person name="Sisneros N.B."/>
            <person name="Smith C.D."/>
            <person name="Smith T.F."/>
            <person name="Spieth J."/>
            <person name="Stage D.E."/>
            <person name="Stark A."/>
            <person name="Stephan W."/>
            <person name="Strausberg R.L."/>
            <person name="Strempel S."/>
            <person name="Sturgill D."/>
            <person name="Sutton G."/>
            <person name="Sutton G.G."/>
            <person name="Tao W."/>
            <person name="Teichmann S."/>
            <person name="Tobari Y.N."/>
            <person name="Tomimura Y."/>
            <person name="Tsolas J.M."/>
            <person name="Valente V.L."/>
            <person name="Venter E."/>
            <person name="Venter J.C."/>
            <person name="Vicario S."/>
            <person name="Vieira F.G."/>
            <person name="Vilella A.J."/>
            <person name="Villasante A."/>
            <person name="Walenz B."/>
            <person name="Wang J."/>
            <person name="Wasserman M."/>
            <person name="Watts T."/>
            <person name="Wilson D."/>
            <person name="Wilson R.K."/>
            <person name="Wing R.A."/>
            <person name="Wolfner M.F."/>
            <person name="Wong A."/>
            <person name="Wong G.K."/>
            <person name="Wu C.I."/>
            <person name="Wu G."/>
            <person name="Yamamoto D."/>
            <person name="Yang H.P."/>
            <person name="Yang S.P."/>
            <person name="Yorke J.A."/>
            <person name="Yoshida K."/>
            <person name="Zdobnov E."/>
            <person name="Zhang P."/>
            <person name="Zhang Y."/>
            <person name="Zimin A.V."/>
            <person name="Baldwin J."/>
            <person name="Abdouelleil A."/>
            <person name="Abdulkadir J."/>
            <person name="Abebe A."/>
            <person name="Abera B."/>
            <person name="Abreu J."/>
            <person name="Acer S.C."/>
            <person name="Aftuck L."/>
            <person name="Alexander A."/>
            <person name="An P."/>
            <person name="Anderson E."/>
            <person name="Anderson S."/>
            <person name="Arachi H."/>
            <person name="Azer M."/>
            <person name="Bachantsang P."/>
            <person name="Barry A."/>
            <person name="Bayul T."/>
            <person name="Berlin A."/>
            <person name="Bessette D."/>
            <person name="Bloom T."/>
            <person name="Blye J."/>
            <person name="Boguslavskiy L."/>
            <person name="Bonnet C."/>
            <person name="Boukhgalter B."/>
            <person name="Bourzgui I."/>
            <person name="Brown A."/>
            <person name="Cahill P."/>
            <person name="Channer S."/>
            <person name="Cheshatsang Y."/>
            <person name="Chuda L."/>
            <person name="Citroen M."/>
            <person name="Collymore A."/>
            <person name="Cooke P."/>
            <person name="Costello M."/>
            <person name="D'Aco K."/>
            <person name="Daza R."/>
            <person name="De Haan G."/>
            <person name="DeGray S."/>
            <person name="DeMaso C."/>
            <person name="Dhargay N."/>
            <person name="Dooley K."/>
            <person name="Dooley E."/>
            <person name="Doricent M."/>
            <person name="Dorje P."/>
            <person name="Dorjee K."/>
            <person name="Dupes A."/>
            <person name="Elong R."/>
            <person name="Falk J."/>
            <person name="Farina A."/>
            <person name="Faro S."/>
            <person name="Ferguson D."/>
            <person name="Fisher S."/>
            <person name="Foley C.D."/>
            <person name="Franke A."/>
            <person name="Friedrich D."/>
            <person name="Gadbois L."/>
            <person name="Gearin G."/>
            <person name="Gearin C.R."/>
            <person name="Giannoukos G."/>
            <person name="Goode T."/>
            <person name="Graham J."/>
            <person name="Grandbois E."/>
            <person name="Grewal S."/>
            <person name="Gyaltsen K."/>
            <person name="Hafez N."/>
            <person name="Hagos B."/>
            <person name="Hall J."/>
            <person name="Henson C."/>
            <person name="Hollinger A."/>
            <person name="Honan T."/>
            <person name="Huard M.D."/>
            <person name="Hughes L."/>
            <person name="Hurhula B."/>
            <person name="Husby M.E."/>
            <person name="Kamat A."/>
            <person name="Kanga B."/>
            <person name="Kashin S."/>
            <person name="Khazanovich D."/>
            <person name="Kisner P."/>
            <person name="Lance K."/>
            <person name="Lara M."/>
            <person name="Lee W."/>
            <person name="Lennon N."/>
            <person name="Letendre F."/>
            <person name="LeVine R."/>
            <person name="Lipovsky A."/>
            <person name="Liu X."/>
            <person name="Liu J."/>
            <person name="Liu S."/>
            <person name="Lokyitsang T."/>
            <person name="Lokyitsang Y."/>
            <person name="Lubonja R."/>
            <person name="Lui A."/>
            <person name="MacDonald P."/>
            <person name="Magnisalis V."/>
            <person name="Maru K."/>
            <person name="Matthews C."/>
            <person name="McCusker W."/>
            <person name="McDonough S."/>
            <person name="Mehta T."/>
            <person name="Meldrim J."/>
            <person name="Meneus L."/>
            <person name="Mihai O."/>
            <person name="Mihalev A."/>
            <person name="Mihova T."/>
            <person name="Mittelman R."/>
            <person name="Mlenga V."/>
            <person name="Montmayeur A."/>
            <person name="Mulrain L."/>
            <person name="Navidi A."/>
            <person name="Naylor J."/>
            <person name="Negash T."/>
            <person name="Nguyen T."/>
            <person name="Nguyen N."/>
            <person name="Nicol R."/>
            <person name="Norbu C."/>
            <person name="Norbu N."/>
            <person name="Novod N."/>
            <person name="O'Neill B."/>
            <person name="Osman S."/>
            <person name="Markiewicz E."/>
            <person name="Oyono O.L."/>
            <person name="Patti C."/>
            <person name="Phunkhang P."/>
            <person name="Pierre F."/>
            <person name="Priest M."/>
            <person name="Raghuraman S."/>
            <person name="Rege F."/>
            <person name="Reyes R."/>
            <person name="Rise C."/>
            <person name="Rogov P."/>
            <person name="Ross K."/>
            <person name="Ryan E."/>
            <person name="Settipalli S."/>
            <person name="Shea T."/>
            <person name="Sherpa N."/>
            <person name="Shi L."/>
            <person name="Shih D."/>
            <person name="Sparrow T."/>
            <person name="Spaulding J."/>
            <person name="Stalker J."/>
            <person name="Stange-Thomann N."/>
            <person name="Stavropoulos S."/>
            <person name="Stone C."/>
            <person name="Strader C."/>
            <person name="Tesfaye S."/>
            <person name="Thomson T."/>
            <person name="Thoulutsang Y."/>
            <person name="Thoulutsang D."/>
            <person name="Topham K."/>
            <person name="Topping I."/>
            <person name="Tsamla T."/>
            <person name="Vassiliev H."/>
            <person name="Vo A."/>
            <person name="Wangchuk T."/>
            <person name="Wangdi T."/>
            <person name="Weiand M."/>
            <person name="Wilkinson J."/>
            <person name="Wilson A."/>
            <person name="Yadav S."/>
            <person name="Young G."/>
            <person name="Yu Q."/>
            <person name="Zembek L."/>
            <person name="Zhong D."/>
            <person name="Zimmer A."/>
            <person name="Zwirko Z."/>
            <person name="Jaffe D.B."/>
            <person name="Alvarez P."/>
            <person name="Brockman W."/>
            <person name="Butler J."/>
            <person name="Chin C."/>
            <person name="Gnerre S."/>
            <person name="Grabherr M."/>
            <person name="Kleber M."/>
            <person name="Mauceli E."/>
            <person name="MacCallum I."/>
        </authorList>
    </citation>
    <scope>NUCLEOTIDE SEQUENCE [LARGE SCALE GENOMIC DNA]</scope>
    <source>
        <strain evidence="4">Tucson 15010-1051.87</strain>
    </source>
</reference>
<dbReference type="InParanoid" id="A0A0Q9WLF0"/>
<evidence type="ECO:0000256" key="1">
    <source>
        <dbReference type="SAM" id="SignalP"/>
    </source>
</evidence>
<dbReference type="CDD" id="cd00087">
    <property type="entry name" value="FReD"/>
    <property type="match status" value="1"/>
</dbReference>
<name>A0A0Q9WLF0_DROVI</name>
<evidence type="ECO:0000259" key="2">
    <source>
        <dbReference type="PROSITE" id="PS51406"/>
    </source>
</evidence>
<dbReference type="GO" id="GO:0005615">
    <property type="term" value="C:extracellular space"/>
    <property type="evidence" value="ECO:0007669"/>
    <property type="project" value="TreeGrafter"/>
</dbReference>
<dbReference type="EMBL" id="CH940649">
    <property type="protein sequence ID" value="KRF81216.1"/>
    <property type="molecule type" value="Genomic_DNA"/>
</dbReference>
<evidence type="ECO:0000313" key="4">
    <source>
        <dbReference type="Proteomes" id="UP000008792"/>
    </source>
</evidence>
<dbReference type="Gene3D" id="3.90.215.10">
    <property type="entry name" value="Gamma Fibrinogen, chain A, domain 1"/>
    <property type="match status" value="1"/>
</dbReference>
<dbReference type="SMR" id="A0A0Q9WLF0"/>
<protein>
    <submittedName>
        <fullName evidence="3">Uncharacterized protein, isoform B</fullName>
    </submittedName>
</protein>
<organism evidence="3 4">
    <name type="scientific">Drosophila virilis</name>
    <name type="common">Fruit fly</name>
    <dbReference type="NCBI Taxonomy" id="7244"/>
    <lineage>
        <taxon>Eukaryota</taxon>
        <taxon>Metazoa</taxon>
        <taxon>Ecdysozoa</taxon>
        <taxon>Arthropoda</taxon>
        <taxon>Hexapoda</taxon>
        <taxon>Insecta</taxon>
        <taxon>Pterygota</taxon>
        <taxon>Neoptera</taxon>
        <taxon>Endopterygota</taxon>
        <taxon>Diptera</taxon>
        <taxon>Brachycera</taxon>
        <taxon>Muscomorpha</taxon>
        <taxon>Ephydroidea</taxon>
        <taxon>Drosophilidae</taxon>
        <taxon>Drosophila</taxon>
    </lineage>
</organism>
<dbReference type="STRING" id="7244.A0A0Q9WLF0"/>
<dbReference type="PANTHER" id="PTHR19143">
    <property type="entry name" value="FIBRINOGEN/TENASCIN/ANGIOPOEITIN"/>
    <property type="match status" value="1"/>
</dbReference>
<dbReference type="OrthoDB" id="6145874at2759"/>
<feature type="domain" description="Fibrinogen C-terminal" evidence="2">
    <location>
        <begin position="184"/>
        <end position="406"/>
    </location>
</feature>
<dbReference type="PROSITE" id="PS51406">
    <property type="entry name" value="FIBRINOGEN_C_2"/>
    <property type="match status" value="1"/>
</dbReference>
<dbReference type="InterPro" id="IPR014716">
    <property type="entry name" value="Fibrinogen_a/b/g_C_1"/>
</dbReference>
<proteinExistence type="predicted"/>
<gene>
    <name evidence="3" type="primary">Dvir\GJ25776</name>
    <name evidence="3" type="ORF">Dvir_GJ25776</name>
</gene>
<dbReference type="Proteomes" id="UP000008792">
    <property type="component" value="Unassembled WGS sequence"/>
</dbReference>
<keyword evidence="4" id="KW-1185">Reference proteome</keyword>
<sequence length="410" mass="46717">MRYILGIIILCLAWQVCLTSSKSFSHLEFIPEEEQPQSVEMIVVNEQGITETYDQTVQEEPLVKLNVSNSEKDDVDAVNCEVKAEDVSKMKRQVAAFRSKIMADAAKVKELKDLIAAYEAQIDSNVAALNEQREQIGYLNNSIAIYKTTCSNKDIELTDLQVRARADAAKLRQKDEQLSECKDRINTLAASSCLTFGNSSDIQVLNVPGVGPFMAPCESRFQGSGWTVIQRRLDGSVNFNRNWNDYRNGFGDLNGEFFIGLEKLHRMTAAQPHELLVFLETFTFRTTFITFSKFLVGSEDTDYELQQIEFNGGYYDGNGRTLTYNIGQKFSTHDRDNDNYWIKNCAKAFKGGWWFNSCKNLDYFANLNGEYKEYNPAGYNGEGIIWKEFDYTTSLSSVQMMIRPKIEENN</sequence>
<dbReference type="InterPro" id="IPR036056">
    <property type="entry name" value="Fibrinogen-like_C"/>
</dbReference>
<feature type="chain" id="PRO_5006386895" evidence="1">
    <location>
        <begin position="20"/>
        <end position="410"/>
    </location>
</feature>
<accession>A0A0Q9WLF0</accession>
<dbReference type="SMART" id="SM00186">
    <property type="entry name" value="FBG"/>
    <property type="match status" value="1"/>
</dbReference>
<dbReference type="InterPro" id="IPR002181">
    <property type="entry name" value="Fibrinogen_a/b/g_C_dom"/>
</dbReference>
<keyword evidence="1" id="KW-0732">Signal</keyword>
<dbReference type="SUPFAM" id="SSF56496">
    <property type="entry name" value="Fibrinogen C-terminal domain-like"/>
    <property type="match status" value="1"/>
</dbReference>
<dbReference type="Pfam" id="PF00147">
    <property type="entry name" value="Fibrinogen_C"/>
    <property type="match status" value="1"/>
</dbReference>
<dbReference type="InterPro" id="IPR050373">
    <property type="entry name" value="Fibrinogen_C-term_domain"/>
</dbReference>